<comment type="caution">
    <text evidence="2">The sequence shown here is derived from an EMBL/GenBank/DDBJ whole genome shotgun (WGS) entry which is preliminary data.</text>
</comment>
<reference evidence="2 3" key="1">
    <citation type="submission" date="2023-11" db="EMBL/GenBank/DDBJ databases">
        <title>Halocaridina rubra genome assembly.</title>
        <authorList>
            <person name="Smith C."/>
        </authorList>
    </citation>
    <scope>NUCLEOTIDE SEQUENCE [LARGE SCALE GENOMIC DNA]</scope>
    <source>
        <strain evidence="2">EP-1</strain>
        <tissue evidence="2">Whole</tissue>
    </source>
</reference>
<evidence type="ECO:0000313" key="2">
    <source>
        <dbReference type="EMBL" id="KAK7067575.1"/>
    </source>
</evidence>
<dbReference type="AlphaFoldDB" id="A0AAN8WJY0"/>
<keyword evidence="3" id="KW-1185">Reference proteome</keyword>
<feature type="compositionally biased region" description="Acidic residues" evidence="1">
    <location>
        <begin position="56"/>
        <end position="65"/>
    </location>
</feature>
<organism evidence="2 3">
    <name type="scientific">Halocaridina rubra</name>
    <name type="common">Hawaiian red shrimp</name>
    <dbReference type="NCBI Taxonomy" id="373956"/>
    <lineage>
        <taxon>Eukaryota</taxon>
        <taxon>Metazoa</taxon>
        <taxon>Ecdysozoa</taxon>
        <taxon>Arthropoda</taxon>
        <taxon>Crustacea</taxon>
        <taxon>Multicrustacea</taxon>
        <taxon>Malacostraca</taxon>
        <taxon>Eumalacostraca</taxon>
        <taxon>Eucarida</taxon>
        <taxon>Decapoda</taxon>
        <taxon>Pleocyemata</taxon>
        <taxon>Caridea</taxon>
        <taxon>Atyoidea</taxon>
        <taxon>Atyidae</taxon>
        <taxon>Halocaridina</taxon>
    </lineage>
</organism>
<dbReference type="Proteomes" id="UP001381693">
    <property type="component" value="Unassembled WGS sequence"/>
</dbReference>
<feature type="region of interest" description="Disordered" evidence="1">
    <location>
        <begin position="28"/>
        <end position="94"/>
    </location>
</feature>
<sequence>MAVPVRALWLIMGKSGPLKARIQQLCRTAPDWGPSERRRQQDPTLNNIDSKTPLANEDEQYEMDQESPYLGVSDDWEDEEDDGLHMKVPSRTKV</sequence>
<gene>
    <name evidence="2" type="ORF">SK128_014078</name>
</gene>
<name>A0AAN8WJY0_HALRR</name>
<evidence type="ECO:0000313" key="3">
    <source>
        <dbReference type="Proteomes" id="UP001381693"/>
    </source>
</evidence>
<protein>
    <submittedName>
        <fullName evidence="2">Uncharacterized protein</fullName>
    </submittedName>
</protein>
<proteinExistence type="predicted"/>
<dbReference type="EMBL" id="JAXCGZ010018023">
    <property type="protein sequence ID" value="KAK7067575.1"/>
    <property type="molecule type" value="Genomic_DNA"/>
</dbReference>
<accession>A0AAN8WJY0</accession>
<evidence type="ECO:0000256" key="1">
    <source>
        <dbReference type="SAM" id="MobiDB-lite"/>
    </source>
</evidence>